<keyword evidence="13" id="KW-1133">Transmembrane helix</keyword>
<dbReference type="InterPro" id="IPR050736">
    <property type="entry name" value="Sensor_HK_Regulatory"/>
</dbReference>
<evidence type="ECO:0000313" key="16">
    <source>
        <dbReference type="EMBL" id="MBC8544341.1"/>
    </source>
</evidence>
<gene>
    <name evidence="16" type="ORF">H8730_12415</name>
</gene>
<accession>A0A926I2R0</accession>
<dbReference type="InterPro" id="IPR003660">
    <property type="entry name" value="HAMP_dom"/>
</dbReference>
<evidence type="ECO:0000256" key="1">
    <source>
        <dbReference type="ARBA" id="ARBA00000085"/>
    </source>
</evidence>
<evidence type="ECO:0000313" key="17">
    <source>
        <dbReference type="Proteomes" id="UP000657006"/>
    </source>
</evidence>
<dbReference type="FunFam" id="1.10.287.130:FF:000001">
    <property type="entry name" value="Two-component sensor histidine kinase"/>
    <property type="match status" value="1"/>
</dbReference>
<organism evidence="16 17">
    <name type="scientific">Bianquea renquensis</name>
    <dbReference type="NCBI Taxonomy" id="2763661"/>
    <lineage>
        <taxon>Bacteria</taxon>
        <taxon>Bacillati</taxon>
        <taxon>Bacillota</taxon>
        <taxon>Clostridia</taxon>
        <taxon>Eubacteriales</taxon>
        <taxon>Bianqueaceae</taxon>
        <taxon>Bianquea</taxon>
    </lineage>
</organism>
<keyword evidence="5" id="KW-1003">Cell membrane</keyword>
<reference evidence="16" key="1">
    <citation type="submission" date="2020-08" db="EMBL/GenBank/DDBJ databases">
        <title>Genome public.</title>
        <authorList>
            <person name="Liu C."/>
            <person name="Sun Q."/>
        </authorList>
    </citation>
    <scope>NUCLEOTIDE SEQUENCE</scope>
    <source>
        <strain evidence="16">NSJ-32</strain>
    </source>
</reference>
<evidence type="ECO:0000256" key="12">
    <source>
        <dbReference type="ARBA" id="ARBA00023136"/>
    </source>
</evidence>
<dbReference type="GO" id="GO:0005524">
    <property type="term" value="F:ATP binding"/>
    <property type="evidence" value="ECO:0007669"/>
    <property type="project" value="UniProtKB-KW"/>
</dbReference>
<dbReference type="GO" id="GO:0045121">
    <property type="term" value="C:membrane raft"/>
    <property type="evidence" value="ECO:0007669"/>
    <property type="project" value="UniProtKB-SubCell"/>
</dbReference>
<dbReference type="SUPFAM" id="SSF55874">
    <property type="entry name" value="ATPase domain of HSP90 chaperone/DNA topoisomerase II/histidine kinase"/>
    <property type="match status" value="1"/>
</dbReference>
<evidence type="ECO:0000256" key="13">
    <source>
        <dbReference type="SAM" id="Phobius"/>
    </source>
</evidence>
<feature type="domain" description="Histidine kinase" evidence="14">
    <location>
        <begin position="136"/>
        <end position="349"/>
    </location>
</feature>
<dbReference type="PROSITE" id="PS50109">
    <property type="entry name" value="HIS_KIN"/>
    <property type="match status" value="1"/>
</dbReference>
<keyword evidence="10" id="KW-0067">ATP-binding</keyword>
<dbReference type="FunFam" id="3.30.565.10:FF:000023">
    <property type="entry name" value="PAS domain-containing sensor histidine kinase"/>
    <property type="match status" value="1"/>
</dbReference>
<dbReference type="GO" id="GO:0000155">
    <property type="term" value="F:phosphorelay sensor kinase activity"/>
    <property type="evidence" value="ECO:0007669"/>
    <property type="project" value="InterPro"/>
</dbReference>
<dbReference type="InterPro" id="IPR003661">
    <property type="entry name" value="HisK_dim/P_dom"/>
</dbReference>
<evidence type="ECO:0000256" key="3">
    <source>
        <dbReference type="ARBA" id="ARBA00004314"/>
    </source>
</evidence>
<sequence length="349" mass="39099">MKLLKCLGSYIITFLAYFLLCAFVITVSFLLFFWNFGEIDEARLHFTAIVTFCNVLFITLLFTVGDIIRRRFTVDRPVKEIQEVLDRLTNGDYSARVSESFIAGKYSKFGDIAESINDLAAELSGVETLRADFISNVSHELKTPLAVMQNYGTMLQQPGLPEEKRMEYAKSVSDACRRLAHLITNILKLNKLENQQIFPTVAEYDLSEQVVECLLQFENTWEKKNIDIETDIPDGVRIRADAELLTLVWNNLLSNAFKFTGEGGTVGVYLSTDEKYAIVKVSDTGCGMKPEVGAHIFDKFYQGDTSHATQGNGLGLALVKRVVGIMQGEIGVESVYGQGSTFTVKIRRC</sequence>
<dbReference type="Pfam" id="PF02518">
    <property type="entry name" value="HATPase_c"/>
    <property type="match status" value="1"/>
</dbReference>
<dbReference type="InterPro" id="IPR005467">
    <property type="entry name" value="His_kinase_dom"/>
</dbReference>
<protein>
    <recommendedName>
        <fullName evidence="4">histidine kinase</fullName>
        <ecNumber evidence="4">2.7.13.3</ecNumber>
    </recommendedName>
</protein>
<dbReference type="InterPro" id="IPR003594">
    <property type="entry name" value="HATPase_dom"/>
</dbReference>
<dbReference type="InterPro" id="IPR004358">
    <property type="entry name" value="Sig_transdc_His_kin-like_C"/>
</dbReference>
<dbReference type="PRINTS" id="PR00344">
    <property type="entry name" value="BCTRLSENSOR"/>
</dbReference>
<keyword evidence="17" id="KW-1185">Reference proteome</keyword>
<evidence type="ECO:0000256" key="6">
    <source>
        <dbReference type="ARBA" id="ARBA00022553"/>
    </source>
</evidence>
<name>A0A926I2R0_9FIRM</name>
<keyword evidence="11" id="KW-0902">Two-component regulatory system</keyword>
<evidence type="ECO:0000256" key="10">
    <source>
        <dbReference type="ARBA" id="ARBA00022840"/>
    </source>
</evidence>
<dbReference type="RefSeq" id="WP_177720234.1">
    <property type="nucleotide sequence ID" value="NZ_JACRSQ010000020.1"/>
</dbReference>
<dbReference type="SMART" id="SM00388">
    <property type="entry name" value="HisKA"/>
    <property type="match status" value="1"/>
</dbReference>
<dbReference type="AlphaFoldDB" id="A0A926I2R0"/>
<evidence type="ECO:0000256" key="11">
    <source>
        <dbReference type="ARBA" id="ARBA00023012"/>
    </source>
</evidence>
<dbReference type="PROSITE" id="PS50885">
    <property type="entry name" value="HAMP"/>
    <property type="match status" value="1"/>
</dbReference>
<evidence type="ECO:0000259" key="15">
    <source>
        <dbReference type="PROSITE" id="PS50885"/>
    </source>
</evidence>
<proteinExistence type="predicted"/>
<feature type="transmembrane region" description="Helical" evidence="13">
    <location>
        <begin position="46"/>
        <end position="68"/>
    </location>
</feature>
<comment type="catalytic activity">
    <reaction evidence="1">
        <text>ATP + protein L-histidine = ADP + protein N-phospho-L-histidine.</text>
        <dbReference type="EC" id="2.7.13.3"/>
    </reaction>
</comment>
<evidence type="ECO:0000256" key="8">
    <source>
        <dbReference type="ARBA" id="ARBA00022741"/>
    </source>
</evidence>
<dbReference type="Gene3D" id="6.10.340.10">
    <property type="match status" value="1"/>
</dbReference>
<dbReference type="CDD" id="cd00082">
    <property type="entry name" value="HisKA"/>
    <property type="match status" value="1"/>
</dbReference>
<dbReference type="CDD" id="cd06225">
    <property type="entry name" value="HAMP"/>
    <property type="match status" value="1"/>
</dbReference>
<comment type="caution">
    <text evidence="16">The sequence shown here is derived from an EMBL/GenBank/DDBJ whole genome shotgun (WGS) entry which is preliminary data.</text>
</comment>
<dbReference type="GO" id="GO:0005886">
    <property type="term" value="C:plasma membrane"/>
    <property type="evidence" value="ECO:0007669"/>
    <property type="project" value="UniProtKB-SubCell"/>
</dbReference>
<dbReference type="PANTHER" id="PTHR43711">
    <property type="entry name" value="TWO-COMPONENT HISTIDINE KINASE"/>
    <property type="match status" value="1"/>
</dbReference>
<dbReference type="EC" id="2.7.13.3" evidence="4"/>
<dbReference type="CDD" id="cd00075">
    <property type="entry name" value="HATPase"/>
    <property type="match status" value="1"/>
</dbReference>
<keyword evidence="13" id="KW-0812">Transmembrane</keyword>
<dbReference type="PANTHER" id="PTHR43711:SF26">
    <property type="entry name" value="SENSOR HISTIDINE KINASE RCSC"/>
    <property type="match status" value="1"/>
</dbReference>
<evidence type="ECO:0000259" key="14">
    <source>
        <dbReference type="PROSITE" id="PS50109"/>
    </source>
</evidence>
<dbReference type="SMART" id="SM00387">
    <property type="entry name" value="HATPase_c"/>
    <property type="match status" value="1"/>
</dbReference>
<dbReference type="EMBL" id="JACRSQ010000020">
    <property type="protein sequence ID" value="MBC8544341.1"/>
    <property type="molecule type" value="Genomic_DNA"/>
</dbReference>
<dbReference type="Gene3D" id="3.30.565.10">
    <property type="entry name" value="Histidine kinase-like ATPase, C-terminal domain"/>
    <property type="match status" value="1"/>
</dbReference>
<dbReference type="InterPro" id="IPR036097">
    <property type="entry name" value="HisK_dim/P_sf"/>
</dbReference>
<feature type="transmembrane region" description="Helical" evidence="13">
    <location>
        <begin position="7"/>
        <end position="34"/>
    </location>
</feature>
<comment type="subcellular location">
    <subcellularLocation>
        <location evidence="2">Cell membrane</location>
    </subcellularLocation>
    <subcellularLocation>
        <location evidence="3">Membrane raft</location>
        <topology evidence="3">Multi-pass membrane protein</topology>
    </subcellularLocation>
</comment>
<keyword evidence="9 16" id="KW-0418">Kinase</keyword>
<evidence type="ECO:0000256" key="7">
    <source>
        <dbReference type="ARBA" id="ARBA00022679"/>
    </source>
</evidence>
<keyword evidence="7" id="KW-0808">Transferase</keyword>
<dbReference type="InterPro" id="IPR036890">
    <property type="entry name" value="HATPase_C_sf"/>
</dbReference>
<feature type="domain" description="HAMP" evidence="15">
    <location>
        <begin position="72"/>
        <end position="128"/>
    </location>
</feature>
<evidence type="ECO:0000256" key="9">
    <source>
        <dbReference type="ARBA" id="ARBA00022777"/>
    </source>
</evidence>
<evidence type="ECO:0000256" key="2">
    <source>
        <dbReference type="ARBA" id="ARBA00004236"/>
    </source>
</evidence>
<keyword evidence="6" id="KW-0597">Phosphoprotein</keyword>
<keyword evidence="8" id="KW-0547">Nucleotide-binding</keyword>
<dbReference type="Gene3D" id="1.10.287.130">
    <property type="match status" value="1"/>
</dbReference>
<evidence type="ECO:0000256" key="4">
    <source>
        <dbReference type="ARBA" id="ARBA00012438"/>
    </source>
</evidence>
<dbReference type="Pfam" id="PF00512">
    <property type="entry name" value="HisKA"/>
    <property type="match status" value="1"/>
</dbReference>
<evidence type="ECO:0000256" key="5">
    <source>
        <dbReference type="ARBA" id="ARBA00022475"/>
    </source>
</evidence>
<keyword evidence="12 13" id="KW-0472">Membrane</keyword>
<dbReference type="SUPFAM" id="SSF47384">
    <property type="entry name" value="Homodimeric domain of signal transducing histidine kinase"/>
    <property type="match status" value="1"/>
</dbReference>
<dbReference type="Proteomes" id="UP000657006">
    <property type="component" value="Unassembled WGS sequence"/>
</dbReference>